<feature type="region of interest" description="Disordered" evidence="2">
    <location>
        <begin position="264"/>
        <end position="303"/>
    </location>
</feature>
<feature type="coiled-coil region" evidence="1">
    <location>
        <begin position="304"/>
        <end position="364"/>
    </location>
</feature>
<dbReference type="HOGENOM" id="CLU_292808_0_0_1"/>
<keyword evidence="4" id="KW-1185">Reference proteome</keyword>
<keyword evidence="1" id="KW-0175">Coiled coil</keyword>
<feature type="compositionally biased region" description="Low complexity" evidence="2">
    <location>
        <begin position="281"/>
        <end position="290"/>
    </location>
</feature>
<feature type="compositionally biased region" description="Polar residues" evidence="2">
    <location>
        <begin position="1008"/>
        <end position="1024"/>
    </location>
</feature>
<evidence type="ECO:0000256" key="2">
    <source>
        <dbReference type="SAM" id="MobiDB-lite"/>
    </source>
</evidence>
<feature type="compositionally biased region" description="Basic and acidic residues" evidence="2">
    <location>
        <begin position="129"/>
        <end position="138"/>
    </location>
</feature>
<feature type="compositionally biased region" description="Polar residues" evidence="2">
    <location>
        <begin position="89"/>
        <end position="108"/>
    </location>
</feature>
<feature type="compositionally biased region" description="Polar residues" evidence="2">
    <location>
        <begin position="174"/>
        <end position="193"/>
    </location>
</feature>
<feature type="region of interest" description="Disordered" evidence="2">
    <location>
        <begin position="1008"/>
        <end position="1040"/>
    </location>
</feature>
<evidence type="ECO:0000256" key="1">
    <source>
        <dbReference type="SAM" id="Coils"/>
    </source>
</evidence>
<organism evidence="3 4">
    <name type="scientific">Tetrahymena thermophila (strain SB210)</name>
    <dbReference type="NCBI Taxonomy" id="312017"/>
    <lineage>
        <taxon>Eukaryota</taxon>
        <taxon>Sar</taxon>
        <taxon>Alveolata</taxon>
        <taxon>Ciliophora</taxon>
        <taxon>Intramacronucleata</taxon>
        <taxon>Oligohymenophorea</taxon>
        <taxon>Hymenostomatida</taxon>
        <taxon>Tetrahymenina</taxon>
        <taxon>Tetrahymenidae</taxon>
        <taxon>Tetrahymena</taxon>
    </lineage>
</organism>
<feature type="coiled-coil region" evidence="1">
    <location>
        <begin position="392"/>
        <end position="422"/>
    </location>
</feature>
<gene>
    <name evidence="3" type="ORF">TTHERM_00118690</name>
</gene>
<feature type="compositionally biased region" description="Basic and acidic residues" evidence="2">
    <location>
        <begin position="19"/>
        <end position="31"/>
    </location>
</feature>
<feature type="compositionally biased region" description="Basic and acidic residues" evidence="2">
    <location>
        <begin position="203"/>
        <end position="217"/>
    </location>
</feature>
<evidence type="ECO:0000313" key="3">
    <source>
        <dbReference type="EMBL" id="EAR90521.1"/>
    </source>
</evidence>
<name>Q22Z00_TETTS</name>
<dbReference type="OrthoDB" id="10692614at2759"/>
<protein>
    <submittedName>
        <fullName evidence="3">Uncharacterized protein</fullName>
    </submittedName>
</protein>
<dbReference type="KEGG" id="tet:TTHERM_00118690"/>
<dbReference type="GeneID" id="7845719"/>
<proteinExistence type="predicted"/>
<feature type="coiled-coil region" evidence="1">
    <location>
        <begin position="944"/>
        <end position="998"/>
    </location>
</feature>
<evidence type="ECO:0000313" key="4">
    <source>
        <dbReference type="Proteomes" id="UP000009168"/>
    </source>
</evidence>
<dbReference type="RefSeq" id="XP_001010766.1">
    <property type="nucleotide sequence ID" value="XM_001010766.1"/>
</dbReference>
<reference evidence="4" key="1">
    <citation type="journal article" date="2006" name="PLoS Biol.">
        <title>Macronuclear genome sequence of the ciliate Tetrahymena thermophila, a model eukaryote.</title>
        <authorList>
            <person name="Eisen J.A."/>
            <person name="Coyne R.S."/>
            <person name="Wu M."/>
            <person name="Wu D."/>
            <person name="Thiagarajan M."/>
            <person name="Wortman J.R."/>
            <person name="Badger J.H."/>
            <person name="Ren Q."/>
            <person name="Amedeo P."/>
            <person name="Jones K.M."/>
            <person name="Tallon L.J."/>
            <person name="Delcher A.L."/>
            <person name="Salzberg S.L."/>
            <person name="Silva J.C."/>
            <person name="Haas B.J."/>
            <person name="Majoros W.H."/>
            <person name="Farzad M."/>
            <person name="Carlton J.M."/>
            <person name="Smith R.K. Jr."/>
            <person name="Garg J."/>
            <person name="Pearlman R.E."/>
            <person name="Karrer K.M."/>
            <person name="Sun L."/>
            <person name="Manning G."/>
            <person name="Elde N.C."/>
            <person name="Turkewitz A.P."/>
            <person name="Asai D.J."/>
            <person name="Wilkes D.E."/>
            <person name="Wang Y."/>
            <person name="Cai H."/>
            <person name="Collins K."/>
            <person name="Stewart B.A."/>
            <person name="Lee S.R."/>
            <person name="Wilamowska K."/>
            <person name="Weinberg Z."/>
            <person name="Ruzzo W.L."/>
            <person name="Wloga D."/>
            <person name="Gaertig J."/>
            <person name="Frankel J."/>
            <person name="Tsao C.-C."/>
            <person name="Gorovsky M.A."/>
            <person name="Keeling P.J."/>
            <person name="Waller R.F."/>
            <person name="Patron N.J."/>
            <person name="Cherry J.M."/>
            <person name="Stover N.A."/>
            <person name="Krieger C.J."/>
            <person name="del Toro C."/>
            <person name="Ryder H.F."/>
            <person name="Williamson S.C."/>
            <person name="Barbeau R.A."/>
            <person name="Hamilton E.P."/>
            <person name="Orias E."/>
        </authorList>
    </citation>
    <scope>NUCLEOTIDE SEQUENCE [LARGE SCALE GENOMIC DNA]</scope>
    <source>
        <strain evidence="4">SB210</strain>
    </source>
</reference>
<accession>Q22Z00</accession>
<dbReference type="EMBL" id="GG662798">
    <property type="protein sequence ID" value="EAR90521.1"/>
    <property type="molecule type" value="Genomic_DNA"/>
</dbReference>
<feature type="compositionally biased region" description="Polar residues" evidence="2">
    <location>
        <begin position="62"/>
        <end position="71"/>
    </location>
</feature>
<dbReference type="Proteomes" id="UP000009168">
    <property type="component" value="Unassembled WGS sequence"/>
</dbReference>
<dbReference type="InParanoid" id="Q22Z00"/>
<sequence length="1040" mass="123542">MDIQKNPWKKGSLRPLSSKQKDDQKSKESSNKEQNNGLLGMEITGTKISKQSEKGFAKFMQNKMNRSQQSNRQDDQESEIEEEKHNNEPQIYQNQQLNETGYSETSNIYIDDQLDDLEQNKPRGNFNDYMREKIENNPDKKKVYDNFLLDQKRKEHEDELKKQTSKPFQFQKGRMSSSATAYSKQRSNITTNDGLEGLQNYERSTEFGSKPDTKSEIGDDFLAPSDYLGSRIEQQVSIMGNITDGQNQRNTKIQNKPFKISELKRNSSRTETAEQENKRAQSSQLQQQSSEIKKNRQGLSIKEKKRLQQEEEILKKINSNQQNQIWKINDPQIRQLEQQQKILRDKKKEQVEKIEKSLIDMEKKMTKRNKLKVIALVNGNDNMEDMDFNKPMTEYDIELAEKEGQMHELERLERQQKMQELNEQNVDDLTNMSASEMRNRRLFITDCLKNKSSMQQSFYSQMSQQANENLQAGFNEFNEFNQEEESKELEDMDEESSIHEVSNGNNQHIINRNILNAFKTQKQQAEYGIENFLNPEVRERLSQLLSGCEDFDLKKEEEKLIEQGNPFGLTEEQQKELKNIQKNLEKIKMDDNTIQQILGHELFSLKDAILPKDPQLRDQAEIKILKEKMNSVNERLRDLFDVEKRKEAKSKVGSKVEKIKIQNLVQQLIEQNGNAEPTIEIQNLISDFEENQHLLEESKRIISDLQGQDIEKEVGEYNQILLEAIEIQKKYEEMLDLNTQNALMEEQQDIIKSFKDKFDEIYQTQKEIEEKEKKFVQVVKENNLADLLGMQFNEHNDDYEIEDINQVMKDEEQKLQREIEAELQRIQKKYDQFDENLIDQKLQEMYDYDAMITQKLNEINPNLLDDLRESVLKQQEEVEQQRSQVFQRNPYREYELSLNQDQDDLQQQISEEQDENITHSQYYEEQEEDTNNTLKIQLENNFNEEQIQETINILEKRQREKEERERKKQEYFNKMQQVKQHEQIVNELQEKQEIKQVENFQMLQDSLMQQESIETNTNSINQSSKNRDERQFEFEDSLEM</sequence>
<feature type="region of interest" description="Disordered" evidence="2">
    <location>
        <begin position="203"/>
        <end position="222"/>
    </location>
</feature>
<dbReference type="AlphaFoldDB" id="Q22Z00"/>
<feature type="region of interest" description="Disordered" evidence="2">
    <location>
        <begin position="154"/>
        <end position="198"/>
    </location>
</feature>
<feature type="region of interest" description="Disordered" evidence="2">
    <location>
        <begin position="1"/>
        <end position="138"/>
    </location>
</feature>
<feature type="coiled-coil region" evidence="1">
    <location>
        <begin position="801"/>
        <end position="915"/>
    </location>
</feature>